<dbReference type="EMBL" id="KZ679278">
    <property type="protein sequence ID" value="PTB35250.1"/>
    <property type="molecule type" value="Genomic_DNA"/>
</dbReference>
<sequence>MHHHHHPQNQERAFNMLILTVSRLCKFSPSPLTWWCPSVDFCKFRPCDHTAPVVKSC</sequence>
<protein>
    <submittedName>
        <fullName evidence="1">Uncharacterized protein</fullName>
    </submittedName>
</protein>
<dbReference type="OrthoDB" id="3699854at2759"/>
<accession>A0A2T3YRQ0</accession>
<organism evidence="1 2">
    <name type="scientific">Trichoderma asperellum (strain ATCC 204424 / CBS 433.97 / NBRC 101777)</name>
    <dbReference type="NCBI Taxonomy" id="1042311"/>
    <lineage>
        <taxon>Eukaryota</taxon>
        <taxon>Fungi</taxon>
        <taxon>Dikarya</taxon>
        <taxon>Ascomycota</taxon>
        <taxon>Pezizomycotina</taxon>
        <taxon>Sordariomycetes</taxon>
        <taxon>Hypocreomycetidae</taxon>
        <taxon>Hypocreales</taxon>
        <taxon>Hypocreaceae</taxon>
        <taxon>Trichoderma</taxon>
    </lineage>
</organism>
<keyword evidence="2" id="KW-1185">Reference proteome</keyword>
<name>A0A2T3YRQ0_TRIA4</name>
<dbReference type="AlphaFoldDB" id="A0A2T3YRQ0"/>
<evidence type="ECO:0000313" key="1">
    <source>
        <dbReference type="EMBL" id="PTB35250.1"/>
    </source>
</evidence>
<dbReference type="Proteomes" id="UP000240493">
    <property type="component" value="Unassembled WGS sequence"/>
</dbReference>
<reference evidence="1 2" key="1">
    <citation type="submission" date="2016-07" db="EMBL/GenBank/DDBJ databases">
        <title>Multiple horizontal gene transfer events from other fungi enriched the ability of initially mycotrophic Trichoderma (Ascomycota) to feed on dead plant biomass.</title>
        <authorList>
            <consortium name="DOE Joint Genome Institute"/>
            <person name="Aerts A."/>
            <person name="Atanasova L."/>
            <person name="Chenthamara K."/>
            <person name="Zhang J."/>
            <person name="Grujic M."/>
            <person name="Henrissat B."/>
            <person name="Kuo A."/>
            <person name="Salamov A."/>
            <person name="Lipzen A."/>
            <person name="Labutti K."/>
            <person name="Barry K."/>
            <person name="Miao Y."/>
            <person name="Rahimi M.J."/>
            <person name="Shen Q."/>
            <person name="Grigoriev I.V."/>
            <person name="Kubicek C.P."/>
            <person name="Druzhinina I.S."/>
        </authorList>
    </citation>
    <scope>NUCLEOTIDE SEQUENCE [LARGE SCALE GENOMIC DNA]</scope>
    <source>
        <strain evidence="1 2">CBS 433.97</strain>
    </source>
</reference>
<evidence type="ECO:0000313" key="2">
    <source>
        <dbReference type="Proteomes" id="UP000240493"/>
    </source>
</evidence>
<proteinExistence type="predicted"/>
<gene>
    <name evidence="1" type="ORF">M441DRAFT_153910</name>
</gene>